<dbReference type="RefSeq" id="WP_173493421.1">
    <property type="nucleotide sequence ID" value="NZ_CP054056.1"/>
</dbReference>
<organism evidence="1 2">
    <name type="scientific">Aquiluna borgnonia</name>
    <dbReference type="NCBI Taxonomy" id="2499157"/>
    <lineage>
        <taxon>Bacteria</taxon>
        <taxon>Bacillati</taxon>
        <taxon>Actinomycetota</taxon>
        <taxon>Actinomycetes</taxon>
        <taxon>Micrococcales</taxon>
        <taxon>Microbacteriaceae</taxon>
        <taxon>Luna cluster</taxon>
        <taxon>Luna-1 subcluster</taxon>
        <taxon>Aquiluna</taxon>
    </lineage>
</organism>
<proteinExistence type="predicted"/>
<name>A0A7D4PX31_9MICO</name>
<dbReference type="Pfam" id="PF05960">
    <property type="entry name" value="DUF885"/>
    <property type="match status" value="1"/>
</dbReference>
<evidence type="ECO:0000313" key="1">
    <source>
        <dbReference type="EMBL" id="QKJ25124.1"/>
    </source>
</evidence>
<dbReference type="Proteomes" id="UP000501003">
    <property type="component" value="Chromosome"/>
</dbReference>
<evidence type="ECO:0000313" key="2">
    <source>
        <dbReference type="Proteomes" id="UP000501003"/>
    </source>
</evidence>
<accession>A0A7D4PX31</accession>
<dbReference type="AlphaFoldDB" id="A0A7D4PX31"/>
<reference evidence="1 2" key="1">
    <citation type="submission" date="2020-05" db="EMBL/GenBank/DDBJ databases">
        <title>Aquirufa sp. strain 15G-AUS-rot a new Aquirufa species.</title>
        <authorList>
            <person name="Pitt A."/>
            <person name="Hahn M.W."/>
        </authorList>
    </citation>
    <scope>NUCLEOTIDE SEQUENCE [LARGE SCALE GENOMIC DNA]</scope>
    <source>
        <strain evidence="1 2">15G-AUS-rot</strain>
    </source>
</reference>
<dbReference type="PANTHER" id="PTHR33361:SF2">
    <property type="entry name" value="DUF885 DOMAIN-CONTAINING PROTEIN"/>
    <property type="match status" value="1"/>
</dbReference>
<dbReference type="InterPro" id="IPR010281">
    <property type="entry name" value="DUF885"/>
</dbReference>
<dbReference type="PANTHER" id="PTHR33361">
    <property type="entry name" value="GLR0591 PROTEIN"/>
    <property type="match status" value="1"/>
</dbReference>
<dbReference type="KEGG" id="aqg:HRU87_02690"/>
<sequence>MKRAETQIDQLANQWVSDQAATYPSFATSIGYPGGEGDMDDYSPEALAKEKQDIKSVIAKLESLTPADDIDLVTKEAMLFSLRGEIESYESGLAFRNLNNIASPAQGVRDLFDISPTATLEDWENLASRMNKVGQSLAGYARSLEEGAKRNDAPAPRQIAEAIEQVEQITAATGFFRTFAKGAKAEQGELPESLMQDLERAAEAATAGYAEFGEYLKGLLPRSSSPDAIGRERYQILSRRFLGATVDLDETYEWGKQELARVIAEQTEVANEILPGASVAEAVKHLESDPSTKLHGTQALQKWMQKLSDEAIEKLSGTHFEIAEPIKRLECMIAPTQHGGIYYTGPSDDFSRPGRMWWSVPAGVEEFDTWRETTTVYHEGVPGHHLQIGQATYIRETLNAWRRLSSWSSGHGEGWALYAERLMDELGFLSNPADRLGMLDGQRMRAARVVLDIGVHLGKQNLEGTGVWDFDYALEFMSQNVNMSPEFVRFEVTRYFGWPGQAPSYKVGQRIWEQIRDDYAARKGANFDIKEFHKTALNLGGLGLDTLRSAMARA</sequence>
<dbReference type="EMBL" id="CP054056">
    <property type="protein sequence ID" value="QKJ25124.1"/>
    <property type="molecule type" value="Genomic_DNA"/>
</dbReference>
<protein>
    <submittedName>
        <fullName evidence="1">DUF885 domain-containing protein</fullName>
    </submittedName>
</protein>
<keyword evidence="2" id="KW-1185">Reference proteome</keyword>
<gene>
    <name evidence="1" type="ORF">HRU87_02690</name>
</gene>